<keyword evidence="9" id="KW-0809">Transit peptide</keyword>
<evidence type="ECO:0000256" key="6">
    <source>
        <dbReference type="ARBA" id="ARBA00022723"/>
    </source>
</evidence>
<dbReference type="InterPro" id="IPR011765">
    <property type="entry name" value="Pept_M16_N"/>
</dbReference>
<dbReference type="SMART" id="SM01264">
    <property type="entry name" value="M16C_associated"/>
    <property type="match status" value="1"/>
</dbReference>
<keyword evidence="11" id="KW-0496">Mitochondrion</keyword>
<dbReference type="InterPro" id="IPR011249">
    <property type="entry name" value="Metalloenz_LuxS/M16"/>
</dbReference>
<feature type="domain" description="Peptidase M16C associated" evidence="12">
    <location>
        <begin position="495"/>
        <end position="744"/>
    </location>
</feature>
<dbReference type="GO" id="GO:0046872">
    <property type="term" value="F:metal ion binding"/>
    <property type="evidence" value="ECO:0007669"/>
    <property type="project" value="UniProtKB-KW"/>
</dbReference>
<dbReference type="Pfam" id="PF08367">
    <property type="entry name" value="M16C_assoc"/>
    <property type="match status" value="1"/>
</dbReference>
<keyword evidence="10" id="KW-0482">Metalloprotease</keyword>
<dbReference type="FunFam" id="3.30.830.10:FF:000011">
    <property type="entry name" value="Presequence protease, mitochondrial"/>
    <property type="match status" value="1"/>
</dbReference>
<dbReference type="EMBL" id="CADEPI010000204">
    <property type="protein sequence ID" value="CAB3380262.1"/>
    <property type="molecule type" value="Genomic_DNA"/>
</dbReference>
<dbReference type="OrthoDB" id="10250783at2759"/>
<dbReference type="InterPro" id="IPR055130">
    <property type="entry name" value="PreP_C"/>
</dbReference>
<dbReference type="InterPro" id="IPR013578">
    <property type="entry name" value="Peptidase_M16C_assoc"/>
</dbReference>
<comment type="cofactor">
    <cofactor evidence="1">
        <name>Zn(2+)</name>
        <dbReference type="ChEBI" id="CHEBI:29105"/>
    </cofactor>
</comment>
<comment type="similarity">
    <text evidence="3">Belongs to the peptidase M16 family. PreP subfamily.</text>
</comment>
<dbReference type="Pfam" id="PF05193">
    <property type="entry name" value="Peptidase_M16_C"/>
    <property type="match status" value="1"/>
</dbReference>
<dbReference type="Gene3D" id="3.30.830.10">
    <property type="entry name" value="Metalloenzyme, LuxS/M16 peptidase-like"/>
    <property type="match status" value="4"/>
</dbReference>
<comment type="caution">
    <text evidence="13">The sequence shown here is derived from an EMBL/GenBank/DDBJ whole genome shotgun (WGS) entry which is preliminary data.</text>
</comment>
<dbReference type="PANTHER" id="PTHR43016:SF13">
    <property type="entry name" value="PRESEQUENCE PROTEASE, MITOCHONDRIAL"/>
    <property type="match status" value="1"/>
</dbReference>
<accession>A0A8S1D957</accession>
<dbReference type="Pfam" id="PF00675">
    <property type="entry name" value="Peptidase_M16"/>
    <property type="match status" value="1"/>
</dbReference>
<protein>
    <recommendedName>
        <fullName evidence="4">Presequence protease, mitochondrial</fullName>
    </recommendedName>
</protein>
<dbReference type="GO" id="GO:0004222">
    <property type="term" value="F:metalloendopeptidase activity"/>
    <property type="evidence" value="ECO:0007669"/>
    <property type="project" value="TreeGrafter"/>
</dbReference>
<evidence type="ECO:0000256" key="7">
    <source>
        <dbReference type="ARBA" id="ARBA00022801"/>
    </source>
</evidence>
<dbReference type="PANTHER" id="PTHR43016">
    <property type="entry name" value="PRESEQUENCE PROTEASE"/>
    <property type="match status" value="1"/>
</dbReference>
<dbReference type="AlphaFoldDB" id="A0A8S1D957"/>
<evidence type="ECO:0000313" key="14">
    <source>
        <dbReference type="Proteomes" id="UP000494165"/>
    </source>
</evidence>
<dbReference type="InterPro" id="IPR007863">
    <property type="entry name" value="Peptidase_M16_C"/>
</dbReference>
<evidence type="ECO:0000256" key="11">
    <source>
        <dbReference type="ARBA" id="ARBA00023128"/>
    </source>
</evidence>
<keyword evidence="5" id="KW-0645">Protease</keyword>
<sequence>MWRLAVGRLGRQVGLRRHSALAGLKGLREGAEVEGFEVLQVTRVPELFLEPVVRLEHAATGAQYLHLARADDHNNAFAAAFRTSPRDSTGLPHILEHVTLCGSQKYPVRDPFFKMLNRSLASFMNAMTGPDYTVYPFSTPNRKDYEQLLSVYADAVFRPLLRDLDFCQEGWRLEHEVVGDPSSPLVLRGVVFNEMKGVFADPQSRLHQHLLSYLLPGDTYAHSYGGEPLCIPALTADDLRRFHARCYHPSNARFVSYGSLPLADTLGRLQREQLAAFDRQEPVAAVSRESRWSQPRRVHLACAPDPLGAATNPEKRSTIAVAYACGDAADVYQTFSLQVLSELLLGGPTSVLHRALIEPGIGDGFAPCTYFEAQTRDTFFSVGLQGVSEKQFDEVQAAIDGALLRARDQGFEQEHVEAVLHSLELDAKTQSASFGLNLALGILPSWNHGADPVDCLNLAAHVARLRKQLAAEPNFLQTLLDQYLCSNTHKLTISMSPDEAYDEKLAQEEEQVLAQKVAQLDEETTRLVLEQGTQLQAEQMQEVDASCLPTLSVSDLTAEPQAYALKGCRLADKLPLFIFPQPTNGVTHFRALLDASGLDPELREGYLPLLLAVATKMGTASSDYRRFDRRVQLCTSGLGVTGHIVEHPVEAGQYLDAVLLSSVCLDRNVGRMMDLWRELLIEPSFSDAERLQTLVRSTAAELANGLAYSGHRYAMLNASSRLSAAGLRREKDSGLAFVAQMKNFASLDDQGVAETLLKLQELAASLYCSNLRFSLNVSPGEGEAAALKHLEADLASNLKNAPFERLFVPNEAIQSAGTSSSEHHVRPLPVGYLGRSIATGVPLLHPDYAALRITAQLLSARFLHPEVRERGGAYGGGATISTSGNFSFYSYRDPEASQKTPEVFSRAASWLLDSENIRQEHVDEAKLNVFQKVDAPTAPGDRGAANFLTGLDLEMLQRHRLALKAVSVEDVRRVAAQHLHQRPDRPLTVATTLIGPPAPHLDESWRVINAP</sequence>
<evidence type="ECO:0000256" key="2">
    <source>
        <dbReference type="ARBA" id="ARBA00004173"/>
    </source>
</evidence>
<comment type="subcellular location">
    <subcellularLocation>
        <location evidence="2">Mitochondrion</location>
    </subcellularLocation>
</comment>
<evidence type="ECO:0000256" key="10">
    <source>
        <dbReference type="ARBA" id="ARBA00023049"/>
    </source>
</evidence>
<evidence type="ECO:0000256" key="3">
    <source>
        <dbReference type="ARBA" id="ARBA00007575"/>
    </source>
</evidence>
<dbReference type="FunFam" id="3.30.830.10:FF:000009">
    <property type="entry name" value="Presequence protease, mitochondrial"/>
    <property type="match status" value="1"/>
</dbReference>
<keyword evidence="6" id="KW-0479">Metal-binding</keyword>
<dbReference type="GO" id="GO:0016485">
    <property type="term" value="P:protein processing"/>
    <property type="evidence" value="ECO:0007669"/>
    <property type="project" value="TreeGrafter"/>
</dbReference>
<keyword evidence="7" id="KW-0378">Hydrolase</keyword>
<dbReference type="Proteomes" id="UP000494165">
    <property type="component" value="Unassembled WGS sequence"/>
</dbReference>
<proteinExistence type="inferred from homology"/>
<dbReference type="Pfam" id="PF22516">
    <property type="entry name" value="PreP_C"/>
    <property type="match status" value="1"/>
</dbReference>
<evidence type="ECO:0000259" key="12">
    <source>
        <dbReference type="SMART" id="SM01264"/>
    </source>
</evidence>
<evidence type="ECO:0000256" key="4">
    <source>
        <dbReference type="ARBA" id="ARBA00020167"/>
    </source>
</evidence>
<dbReference type="FunFam" id="3.30.830.10:FF:000013">
    <property type="entry name" value="Mitochondrial presequence protease"/>
    <property type="match status" value="1"/>
</dbReference>
<gene>
    <name evidence="13" type="ORF">CLODIP_2_CD07387</name>
</gene>
<organism evidence="13 14">
    <name type="scientific">Cloeon dipterum</name>
    <dbReference type="NCBI Taxonomy" id="197152"/>
    <lineage>
        <taxon>Eukaryota</taxon>
        <taxon>Metazoa</taxon>
        <taxon>Ecdysozoa</taxon>
        <taxon>Arthropoda</taxon>
        <taxon>Hexapoda</taxon>
        <taxon>Insecta</taxon>
        <taxon>Pterygota</taxon>
        <taxon>Palaeoptera</taxon>
        <taxon>Ephemeroptera</taxon>
        <taxon>Pisciforma</taxon>
        <taxon>Baetidae</taxon>
        <taxon>Cloeon</taxon>
    </lineage>
</organism>
<keyword evidence="14" id="KW-1185">Reference proteome</keyword>
<evidence type="ECO:0000313" key="13">
    <source>
        <dbReference type="EMBL" id="CAB3380262.1"/>
    </source>
</evidence>
<dbReference type="SUPFAM" id="SSF63411">
    <property type="entry name" value="LuxS/MPP-like metallohydrolase"/>
    <property type="match status" value="4"/>
</dbReference>
<keyword evidence="8" id="KW-0862">Zinc</keyword>
<evidence type="ECO:0000256" key="8">
    <source>
        <dbReference type="ARBA" id="ARBA00022833"/>
    </source>
</evidence>
<name>A0A8S1D957_9INSE</name>
<evidence type="ECO:0000256" key="5">
    <source>
        <dbReference type="ARBA" id="ARBA00022670"/>
    </source>
</evidence>
<reference evidence="13 14" key="1">
    <citation type="submission" date="2020-04" db="EMBL/GenBank/DDBJ databases">
        <authorList>
            <person name="Alioto T."/>
            <person name="Alioto T."/>
            <person name="Gomez Garrido J."/>
        </authorList>
    </citation>
    <scope>NUCLEOTIDE SEQUENCE [LARGE SCALE GENOMIC DNA]</scope>
</reference>
<dbReference type="GO" id="GO:0005759">
    <property type="term" value="C:mitochondrial matrix"/>
    <property type="evidence" value="ECO:0007669"/>
    <property type="project" value="TreeGrafter"/>
</dbReference>
<evidence type="ECO:0000256" key="1">
    <source>
        <dbReference type="ARBA" id="ARBA00001947"/>
    </source>
</evidence>
<evidence type="ECO:0000256" key="9">
    <source>
        <dbReference type="ARBA" id="ARBA00022946"/>
    </source>
</evidence>